<reference evidence="1" key="1">
    <citation type="submission" date="2017-05" db="EMBL/GenBank/DDBJ databases">
        <authorList>
            <person name="Varghese N."/>
            <person name="Submissions S."/>
        </authorList>
    </citation>
    <scope>NUCLEOTIDE SEQUENCE</scope>
    <source>
        <strain evidence="1">Su22</strain>
    </source>
</reference>
<evidence type="ECO:0000313" key="1">
    <source>
        <dbReference type="EMBL" id="SMP52214.1"/>
    </source>
</evidence>
<dbReference type="EMBL" id="FXUF01000004">
    <property type="protein sequence ID" value="SMP52214.1"/>
    <property type="molecule type" value="Genomic_DNA"/>
</dbReference>
<keyword evidence="2" id="KW-1185">Reference proteome</keyword>
<organism evidence="1 2">
    <name type="scientific">Anoxynatronum buryatiense</name>
    <dbReference type="NCBI Taxonomy" id="489973"/>
    <lineage>
        <taxon>Bacteria</taxon>
        <taxon>Bacillati</taxon>
        <taxon>Bacillota</taxon>
        <taxon>Clostridia</taxon>
        <taxon>Eubacteriales</taxon>
        <taxon>Clostridiaceae</taxon>
        <taxon>Anoxynatronum</taxon>
    </lineage>
</organism>
<gene>
    <name evidence="1" type="ORF">SAMN06296020_104196</name>
</gene>
<protein>
    <submittedName>
        <fullName evidence="1">Uncharacterized protein</fullName>
    </submittedName>
</protein>
<comment type="caution">
    <text evidence="1">The sequence shown here is derived from an EMBL/GenBank/DDBJ whole genome shotgun (WGS) entry which is preliminary data.</text>
</comment>
<name>A0AA45WW65_9CLOT</name>
<proteinExistence type="predicted"/>
<dbReference type="Proteomes" id="UP001158066">
    <property type="component" value="Unassembled WGS sequence"/>
</dbReference>
<evidence type="ECO:0000313" key="2">
    <source>
        <dbReference type="Proteomes" id="UP001158066"/>
    </source>
</evidence>
<sequence>MVKNKKTAQKMRTSHLKGCFFEIDYKENECLAETKMHTN</sequence>
<dbReference type="AlphaFoldDB" id="A0AA45WW65"/>
<accession>A0AA45WW65</accession>